<reference evidence="2 3" key="1">
    <citation type="submission" date="2020-08" db="EMBL/GenBank/DDBJ databases">
        <title>Genomic Encyclopedia of Type Strains, Phase III (KMG-III): the genomes of soil and plant-associated and newly described type strains.</title>
        <authorList>
            <person name="Whitman W."/>
        </authorList>
    </citation>
    <scope>NUCLEOTIDE SEQUENCE [LARGE SCALE GENOMIC DNA]</scope>
    <source>
        <strain evidence="2 3">CECT 8075</strain>
    </source>
</reference>
<dbReference type="PROSITE" id="PS51257">
    <property type="entry name" value="PROKAR_LIPOPROTEIN"/>
    <property type="match status" value="1"/>
</dbReference>
<feature type="signal peptide" evidence="1">
    <location>
        <begin position="1"/>
        <end position="19"/>
    </location>
</feature>
<sequence>MLRFYTPFLLCVFSGFIIAGCSGPSDLSGTNTFADMTPEDWEEYNAEQALLAKEAEQAMKEK</sequence>
<evidence type="ECO:0000313" key="2">
    <source>
        <dbReference type="EMBL" id="MBB3204321.1"/>
    </source>
</evidence>
<dbReference type="RefSeq" id="WP_184300227.1">
    <property type="nucleotide sequence ID" value="NZ_JACHXU010000001.1"/>
</dbReference>
<dbReference type="AlphaFoldDB" id="A0A7W5H3Z7"/>
<evidence type="ECO:0008006" key="4">
    <source>
        <dbReference type="Google" id="ProtNLM"/>
    </source>
</evidence>
<organism evidence="2 3">
    <name type="scientific">Aporhodopirellula rubra</name>
    <dbReference type="NCBI Taxonomy" id="980271"/>
    <lineage>
        <taxon>Bacteria</taxon>
        <taxon>Pseudomonadati</taxon>
        <taxon>Planctomycetota</taxon>
        <taxon>Planctomycetia</taxon>
        <taxon>Pirellulales</taxon>
        <taxon>Pirellulaceae</taxon>
        <taxon>Aporhodopirellula</taxon>
    </lineage>
</organism>
<evidence type="ECO:0000256" key="1">
    <source>
        <dbReference type="SAM" id="SignalP"/>
    </source>
</evidence>
<keyword evidence="1" id="KW-0732">Signal</keyword>
<protein>
    <recommendedName>
        <fullName evidence="4">Secreted protein</fullName>
    </recommendedName>
</protein>
<accession>A0A7W5H3Z7</accession>
<comment type="caution">
    <text evidence="2">The sequence shown here is derived from an EMBL/GenBank/DDBJ whole genome shotgun (WGS) entry which is preliminary data.</text>
</comment>
<name>A0A7W5H3Z7_9BACT</name>
<proteinExistence type="predicted"/>
<evidence type="ECO:0000313" key="3">
    <source>
        <dbReference type="Proteomes" id="UP000536179"/>
    </source>
</evidence>
<feature type="chain" id="PRO_5031438872" description="Secreted protein" evidence="1">
    <location>
        <begin position="20"/>
        <end position="62"/>
    </location>
</feature>
<dbReference type="EMBL" id="JACHXU010000001">
    <property type="protein sequence ID" value="MBB3204321.1"/>
    <property type="molecule type" value="Genomic_DNA"/>
</dbReference>
<gene>
    <name evidence="2" type="ORF">FHS27_000085</name>
</gene>
<dbReference type="Proteomes" id="UP000536179">
    <property type="component" value="Unassembled WGS sequence"/>
</dbReference>
<keyword evidence="3" id="KW-1185">Reference proteome</keyword>